<feature type="transmembrane region" description="Helical" evidence="1">
    <location>
        <begin position="24"/>
        <end position="43"/>
    </location>
</feature>
<dbReference type="EMBL" id="MK551161">
    <property type="protein sequence ID" value="QDA77048.1"/>
    <property type="molecule type" value="Genomic_DNA"/>
</dbReference>
<name>A0A4Y5SZE3_9BACT</name>
<organism evidence="2">
    <name type="scientific">Jahnella sp. MSr9139</name>
    <dbReference type="NCBI Taxonomy" id="1434086"/>
    <lineage>
        <taxon>Bacteria</taxon>
        <taxon>Pseudomonadati</taxon>
        <taxon>Myxococcota</taxon>
        <taxon>Polyangia</taxon>
        <taxon>Polyangiales</taxon>
        <taxon>Polyangiaceae</taxon>
        <taxon>Jahnella</taxon>
    </lineage>
</organism>
<evidence type="ECO:0000313" key="2">
    <source>
        <dbReference type="EMBL" id="QDA77048.1"/>
    </source>
</evidence>
<proteinExistence type="predicted"/>
<keyword evidence="1" id="KW-1133">Transmembrane helix</keyword>
<sequence length="516" mass="57996">MWRSSKETEQAEPKEAHESLGREVLKLVAPLALLGCGVFYLAYGLNRIPAPFPPPRLVDVKMMTTTSRDICGEPPKDGFPVMISMLYSDDKQSWVLHAAERFAQTCPNIQVKLISMGSIKAADAILNGQVDPTLWAPADELLLHYLDHRWKERSSEVLFNIDAQVSLAISPLVAVMWEDRYRVLNEIEDRGGLDEGFWMDTACALVPRDPGPEEIALEDMTPGRWSDWYGPLVEQPRRRPGPAPGRPVQAAKPAYQKAFPTLDEIQRWGRVKFSHASPRRAAGGLEVLYLMAYDYLVPPEERASLGGEGDSVAGARSVEGGGMIVGGEHLREAFEEGFADRKEALARWLRRCEAGLEAPPESAAQLTDNMFHVGAGRYDGVMTHENLVFEVLDRIDDHEKVMRNVRIIYPQPTLVNQHPVVFLRPEDPARAPQIKAARHWIGYLRSNAMQLKAIEFGFRPAIPELSLETYDVPTNPFLRLRRYGVSTEIVLEEPPRVDGHLIEELLKIWEDATGRN</sequence>
<accession>A0A4Y5SZE3</accession>
<reference evidence="2" key="1">
    <citation type="journal article" date="2019" name="Org. Lett.">
        <title>Two Biosynthetic Pathways in Jahnella thaxteri for Thaxteramides, Distinct Types of Lipopeptides.</title>
        <authorList>
            <person name="Oueis E."/>
            <person name="Klefisch T."/>
            <person name="Zaburannyi N."/>
            <person name="Garcia R."/>
            <person name="Plaza A."/>
            <person name="Muller R."/>
        </authorList>
    </citation>
    <scope>NUCLEOTIDE SEQUENCE</scope>
    <source>
        <strain evidence="2">MSr9139</strain>
    </source>
</reference>
<keyword evidence="1" id="KW-0472">Membrane</keyword>
<protein>
    <recommendedName>
        <fullName evidence="3">Extracellular solute-binding protein</fullName>
    </recommendedName>
</protein>
<dbReference type="AlphaFoldDB" id="A0A4Y5SZE3"/>
<keyword evidence="1" id="KW-0812">Transmembrane</keyword>
<evidence type="ECO:0000256" key="1">
    <source>
        <dbReference type="SAM" id="Phobius"/>
    </source>
</evidence>
<evidence type="ECO:0008006" key="3">
    <source>
        <dbReference type="Google" id="ProtNLM"/>
    </source>
</evidence>